<dbReference type="PROSITE" id="PS51118">
    <property type="entry name" value="HTH_HXLR"/>
    <property type="match status" value="1"/>
</dbReference>
<evidence type="ECO:0000313" key="5">
    <source>
        <dbReference type="EMBL" id="ABQ94120.1"/>
    </source>
</evidence>
<dbReference type="InterPro" id="IPR036388">
    <property type="entry name" value="WH-like_DNA-bd_sf"/>
</dbReference>
<protein>
    <submittedName>
        <fullName evidence="5">Transcriptional regulator, HxlR family</fullName>
    </submittedName>
</protein>
<dbReference type="SUPFAM" id="SSF46785">
    <property type="entry name" value="Winged helix' DNA-binding domain"/>
    <property type="match status" value="1"/>
</dbReference>
<evidence type="ECO:0000256" key="2">
    <source>
        <dbReference type="ARBA" id="ARBA00023125"/>
    </source>
</evidence>
<dbReference type="HOGENOM" id="CLU_111585_0_0_6"/>
<accession>A5WEM9</accession>
<dbReference type="InterPro" id="IPR002577">
    <property type="entry name" value="HTH_HxlR"/>
</dbReference>
<keyword evidence="2" id="KW-0238">DNA-binding</keyword>
<feature type="domain" description="HTH hxlR-type" evidence="4">
    <location>
        <begin position="14"/>
        <end position="111"/>
    </location>
</feature>
<evidence type="ECO:0000259" key="4">
    <source>
        <dbReference type="PROSITE" id="PS51118"/>
    </source>
</evidence>
<evidence type="ECO:0000256" key="3">
    <source>
        <dbReference type="ARBA" id="ARBA00023163"/>
    </source>
</evidence>
<proteinExistence type="predicted"/>
<keyword evidence="3" id="KW-0804">Transcription</keyword>
<keyword evidence="1" id="KW-0805">Transcription regulation</keyword>
<organism evidence="5">
    <name type="scientific">Psychrobacter sp. (strain PRwf-1)</name>
    <dbReference type="NCBI Taxonomy" id="349106"/>
    <lineage>
        <taxon>Bacteria</taxon>
        <taxon>Pseudomonadati</taxon>
        <taxon>Pseudomonadota</taxon>
        <taxon>Gammaproteobacteria</taxon>
        <taxon>Moraxellales</taxon>
        <taxon>Moraxellaceae</taxon>
        <taxon>Psychrobacter</taxon>
    </lineage>
</organism>
<dbReference type="Pfam" id="PF01638">
    <property type="entry name" value="HxlR"/>
    <property type="match status" value="1"/>
</dbReference>
<dbReference type="GO" id="GO:0003677">
    <property type="term" value="F:DNA binding"/>
    <property type="evidence" value="ECO:0007669"/>
    <property type="project" value="UniProtKB-KW"/>
</dbReference>
<dbReference type="PANTHER" id="PTHR33204:SF17">
    <property type="entry name" value="TRANSCRIPTIONAL REGULATORY PROTEIN"/>
    <property type="match status" value="1"/>
</dbReference>
<dbReference type="Gene3D" id="1.10.10.10">
    <property type="entry name" value="Winged helix-like DNA-binding domain superfamily/Winged helix DNA-binding domain"/>
    <property type="match status" value="1"/>
</dbReference>
<sequence>MAKLPLDKPSLATCPIAHSLSVFGDSWCLLILRDAHSGLTRFDDFRTSLGIAPSMLTKRLATLVQEGLLEKRSYSEHPPREEYLLTAAGQDVLPVLFSIGAWGRTHKLCDTPAQMPIFTDSETGLEIKPVVIDKNTGIEIGKRAISRQH</sequence>
<reference evidence="5" key="1">
    <citation type="submission" date="2007-05" db="EMBL/GenBank/DDBJ databases">
        <title>Complete sequence of chromosome of Psychrobacter sp. PRwf-1.</title>
        <authorList>
            <consortium name="US DOE Joint Genome Institute"/>
            <person name="Copeland A."/>
            <person name="Lucas S."/>
            <person name="Lapidus A."/>
            <person name="Barry K."/>
            <person name="Detter J.C."/>
            <person name="Glavina del Rio T."/>
            <person name="Hammon N."/>
            <person name="Israni S."/>
            <person name="Dalin E."/>
            <person name="Tice H."/>
            <person name="Pitluck S."/>
            <person name="Chain P."/>
            <person name="Malfatti S."/>
            <person name="Shin M."/>
            <person name="Vergez L."/>
            <person name="Schmutz J."/>
            <person name="Larimer F."/>
            <person name="Land M."/>
            <person name="Hauser L."/>
            <person name="Kyrpides N."/>
            <person name="Kim E."/>
            <person name="Tiedje J."/>
            <person name="Richardson P."/>
        </authorList>
    </citation>
    <scope>NUCLEOTIDE SEQUENCE [LARGE SCALE GENOMIC DNA]</scope>
    <source>
        <strain evidence="5">PRwf-1</strain>
    </source>
</reference>
<dbReference type="InterPro" id="IPR036390">
    <property type="entry name" value="WH_DNA-bd_sf"/>
</dbReference>
<dbReference type="EMBL" id="CP000713">
    <property type="protein sequence ID" value="ABQ94120.1"/>
    <property type="molecule type" value="Genomic_DNA"/>
</dbReference>
<evidence type="ECO:0000256" key="1">
    <source>
        <dbReference type="ARBA" id="ARBA00023015"/>
    </source>
</evidence>
<dbReference type="STRING" id="349106.PsycPRwf_1171"/>
<dbReference type="KEGG" id="prw:PsycPRwf_1171"/>
<dbReference type="PANTHER" id="PTHR33204">
    <property type="entry name" value="TRANSCRIPTIONAL REGULATOR, MARR FAMILY"/>
    <property type="match status" value="1"/>
</dbReference>
<dbReference type="eggNOG" id="COG1733">
    <property type="taxonomic scope" value="Bacteria"/>
</dbReference>
<dbReference type="AlphaFoldDB" id="A5WEM9"/>
<name>A5WEM9_PSYWF</name>
<gene>
    <name evidence="5" type="ordered locus">PsycPRwf_1171</name>
</gene>